<accession>A0A915L440</accession>
<keyword evidence="1" id="KW-0802">TPR repeat</keyword>
<dbReference type="PROSITE" id="PS50005">
    <property type="entry name" value="TPR"/>
    <property type="match status" value="1"/>
</dbReference>
<reference evidence="3" key="1">
    <citation type="submission" date="2022-11" db="UniProtKB">
        <authorList>
            <consortium name="WormBaseParasite"/>
        </authorList>
    </citation>
    <scope>IDENTIFICATION</scope>
</reference>
<organism evidence="2 3">
    <name type="scientific">Romanomermis culicivorax</name>
    <name type="common">Nematode worm</name>
    <dbReference type="NCBI Taxonomy" id="13658"/>
    <lineage>
        <taxon>Eukaryota</taxon>
        <taxon>Metazoa</taxon>
        <taxon>Ecdysozoa</taxon>
        <taxon>Nematoda</taxon>
        <taxon>Enoplea</taxon>
        <taxon>Dorylaimia</taxon>
        <taxon>Mermithida</taxon>
        <taxon>Mermithoidea</taxon>
        <taxon>Mermithidae</taxon>
        <taxon>Romanomermis</taxon>
    </lineage>
</organism>
<dbReference type="InterPro" id="IPR019734">
    <property type="entry name" value="TPR_rpt"/>
</dbReference>
<dbReference type="AlphaFoldDB" id="A0A915L440"/>
<dbReference type="PANTHER" id="PTHR21581:SF6">
    <property type="entry name" value="TRAFFICKING PROTEIN PARTICLE COMPLEX SUBUNIT 12"/>
    <property type="match status" value="1"/>
</dbReference>
<evidence type="ECO:0000256" key="1">
    <source>
        <dbReference type="PROSITE-ProRule" id="PRU00339"/>
    </source>
</evidence>
<dbReference type="GO" id="GO:0030008">
    <property type="term" value="C:TRAPP complex"/>
    <property type="evidence" value="ECO:0007669"/>
    <property type="project" value="TreeGrafter"/>
</dbReference>
<evidence type="ECO:0000313" key="2">
    <source>
        <dbReference type="Proteomes" id="UP000887565"/>
    </source>
</evidence>
<dbReference type="OMA" id="FYPELYG"/>
<dbReference type="PANTHER" id="PTHR21581">
    <property type="entry name" value="D-ALANYL-D-ALANINE CARBOXYPEPTIDASE"/>
    <property type="match status" value="1"/>
</dbReference>
<evidence type="ECO:0000313" key="3">
    <source>
        <dbReference type="WBParaSite" id="nRc.2.0.1.t44534-RA"/>
    </source>
</evidence>
<dbReference type="Gene3D" id="1.25.40.10">
    <property type="entry name" value="Tetratricopeptide repeat domain"/>
    <property type="match status" value="1"/>
</dbReference>
<dbReference type="InterPro" id="IPR011990">
    <property type="entry name" value="TPR-like_helical_dom_sf"/>
</dbReference>
<dbReference type="GO" id="GO:0005794">
    <property type="term" value="C:Golgi apparatus"/>
    <property type="evidence" value="ECO:0007669"/>
    <property type="project" value="TreeGrafter"/>
</dbReference>
<feature type="repeat" description="TPR" evidence="1">
    <location>
        <begin position="325"/>
        <end position="358"/>
    </location>
</feature>
<proteinExistence type="predicted"/>
<dbReference type="WBParaSite" id="nRc.2.0.1.t44534-RA">
    <property type="protein sequence ID" value="nRc.2.0.1.t44534-RA"/>
    <property type="gene ID" value="nRc.2.0.1.g44534"/>
</dbReference>
<protein>
    <submittedName>
        <fullName evidence="3">Tetratricopeptide repeat protein 15</fullName>
    </submittedName>
</protein>
<dbReference type="Proteomes" id="UP000887565">
    <property type="component" value="Unplaced"/>
</dbReference>
<name>A0A915L440_ROMCU</name>
<dbReference type="SUPFAM" id="SSF48452">
    <property type="entry name" value="TPR-like"/>
    <property type="match status" value="1"/>
</dbReference>
<sequence>MDIDQVVLDSPENCSSYWIPSLRTRENLDGKKKAFYTMPGIAADNVTNDDIHGLLKKYYPDGIDNLQCNRVDNILDFEPTLVNIEKLVENARFFAAVNLSSKYLTGIGQGVGAARQNHSVHSAESLKVWFLRLKSLILISQYNIACQELEPFEEFDAPDLYYEYYAEIYPELKGSMVPFDMRLLWADLPRLMGKTDESIARYIKLMATIKKILDSKPNGTTYGSSFSTIWEERYIEIQKLAANCFYSIKNFHVALEMLHSLLERYDRLYERNKLEKFLLGKMRLISSMGRLCLQLGDRITVTEYFDDYNLLRRSLLNDGGQELMITSHLNSGYLHVFVGSHHEAIASFTQALNMDPKCLPAINNIAIGYLYCGQLFEGISIMEQFLTDNPRIAFDDQSFCINLCTLYELLNTQNCLERKKRLLKLAAENGSETFTCNRLKL</sequence>
<keyword evidence="2" id="KW-1185">Reference proteome</keyword>